<reference evidence="1" key="1">
    <citation type="journal article" date="2021" name="Environ. Microbiol.">
        <title>Gene family expansions and transcriptome signatures uncover fungal adaptations to wood decay.</title>
        <authorList>
            <person name="Hage H."/>
            <person name="Miyauchi S."/>
            <person name="Viragh M."/>
            <person name="Drula E."/>
            <person name="Min B."/>
            <person name="Chaduli D."/>
            <person name="Navarro D."/>
            <person name="Favel A."/>
            <person name="Norest M."/>
            <person name="Lesage-Meessen L."/>
            <person name="Balint B."/>
            <person name="Merenyi Z."/>
            <person name="de Eugenio L."/>
            <person name="Morin E."/>
            <person name="Martinez A.T."/>
            <person name="Baldrian P."/>
            <person name="Stursova M."/>
            <person name="Martinez M.J."/>
            <person name="Novotny C."/>
            <person name="Magnuson J.K."/>
            <person name="Spatafora J.W."/>
            <person name="Maurice S."/>
            <person name="Pangilinan J."/>
            <person name="Andreopoulos W."/>
            <person name="LaButti K."/>
            <person name="Hundley H."/>
            <person name="Na H."/>
            <person name="Kuo A."/>
            <person name="Barry K."/>
            <person name="Lipzen A."/>
            <person name="Henrissat B."/>
            <person name="Riley R."/>
            <person name="Ahrendt S."/>
            <person name="Nagy L.G."/>
            <person name="Grigoriev I.V."/>
            <person name="Martin F."/>
            <person name="Rosso M.N."/>
        </authorList>
    </citation>
    <scope>NUCLEOTIDE SEQUENCE</scope>
    <source>
        <strain evidence="1">CBS 384.51</strain>
    </source>
</reference>
<sequence>MAQPVFDEHPLGEYFRESGDVQEIMPGSHPEYYAEPSENDAQQVSPLGSFVLRIVERAQVSILVRMDLHVRVIARA</sequence>
<protein>
    <submittedName>
        <fullName evidence="1">Uncharacterized protein</fullName>
    </submittedName>
</protein>
<dbReference type="Proteomes" id="UP001055072">
    <property type="component" value="Unassembled WGS sequence"/>
</dbReference>
<evidence type="ECO:0000313" key="1">
    <source>
        <dbReference type="EMBL" id="KAI0091421.1"/>
    </source>
</evidence>
<organism evidence="1 2">
    <name type="scientific">Irpex rosettiformis</name>
    <dbReference type="NCBI Taxonomy" id="378272"/>
    <lineage>
        <taxon>Eukaryota</taxon>
        <taxon>Fungi</taxon>
        <taxon>Dikarya</taxon>
        <taxon>Basidiomycota</taxon>
        <taxon>Agaricomycotina</taxon>
        <taxon>Agaricomycetes</taxon>
        <taxon>Polyporales</taxon>
        <taxon>Irpicaceae</taxon>
        <taxon>Irpex</taxon>
    </lineage>
</organism>
<comment type="caution">
    <text evidence="1">The sequence shown here is derived from an EMBL/GenBank/DDBJ whole genome shotgun (WGS) entry which is preliminary data.</text>
</comment>
<keyword evidence="2" id="KW-1185">Reference proteome</keyword>
<gene>
    <name evidence="1" type="ORF">BDY19DRAFT_930343</name>
</gene>
<dbReference type="EMBL" id="MU274905">
    <property type="protein sequence ID" value="KAI0091421.1"/>
    <property type="molecule type" value="Genomic_DNA"/>
</dbReference>
<proteinExistence type="predicted"/>
<accession>A0ACB8UB62</accession>
<name>A0ACB8UB62_9APHY</name>
<evidence type="ECO:0000313" key="2">
    <source>
        <dbReference type="Proteomes" id="UP001055072"/>
    </source>
</evidence>